<dbReference type="WBParaSite" id="L893_g1209.t1">
    <property type="protein sequence ID" value="L893_g1209.t1"/>
    <property type="gene ID" value="L893_g1209"/>
</dbReference>
<organism evidence="1 2">
    <name type="scientific">Steinernema glaseri</name>
    <dbReference type="NCBI Taxonomy" id="37863"/>
    <lineage>
        <taxon>Eukaryota</taxon>
        <taxon>Metazoa</taxon>
        <taxon>Ecdysozoa</taxon>
        <taxon>Nematoda</taxon>
        <taxon>Chromadorea</taxon>
        <taxon>Rhabditida</taxon>
        <taxon>Tylenchina</taxon>
        <taxon>Panagrolaimomorpha</taxon>
        <taxon>Strongyloidoidea</taxon>
        <taxon>Steinernematidae</taxon>
        <taxon>Steinernema</taxon>
    </lineage>
</organism>
<dbReference type="SUPFAM" id="SSF55486">
    <property type="entry name" value="Metalloproteases ('zincins'), catalytic domain"/>
    <property type="match status" value="1"/>
</dbReference>
<reference evidence="2" key="1">
    <citation type="submission" date="2016-11" db="UniProtKB">
        <authorList>
            <consortium name="WormBaseParasite"/>
        </authorList>
    </citation>
    <scope>IDENTIFICATION</scope>
</reference>
<keyword evidence="1" id="KW-1185">Reference proteome</keyword>
<accession>A0A1I7Y2K8</accession>
<dbReference type="AlphaFoldDB" id="A0A1I7Y2K8"/>
<evidence type="ECO:0000313" key="1">
    <source>
        <dbReference type="Proteomes" id="UP000095287"/>
    </source>
</evidence>
<sequence>MNFHFDIIIPALDYLLTLIIWTDPKFPMHRGTLPSLLLLALASGFVSTESGESCLQTELAKSFNQSVRPCDDLYGHVCVGRAVEKFTLRAQYGLSMDITKILKAQDRDLGTKLILEAMVKHAKLSKAQVRKCRLHGYDIDEEDFDSSENDFKIGNVFGQMIAAGRIEDPELIQITCRDLPLDGSPCVWTLSAEKKKYPTEISNFDNIESEFVLGILTGFFQTLGIEMDPRYNTIMYRQVRTEDFKEVILQETHWEGFASTVKYIVENLKDESDRAEFSRMRQIYLQTMTFGGYGNVLFAHTLYSNKKQLNPRVVEDFQKLVEVIRSEMLDTIGNITLLEEMLRAYHHEFSTVDMTSDCALELLSRAHAVARHKLIYKGPGSVDEFSKNQPSEVNIFDNNAAHLDDKIIFNPGGLHMLNEPVSSAFKMAFVGWTIAHEMFHGLGLLKSELKFHLHKLYAIPHYSDNSQCYVDFYGGDQFCLRFPDQVGFVSRATWPSSLLCLATKDKVRSKKAASRTRYHLCKKGNYWLVGYESGGIWQCWIMAMDYTLIFIMIQYDGFDVTGKPEFLYSKPME</sequence>
<name>A0A1I7Y2K8_9BILA</name>
<proteinExistence type="predicted"/>
<dbReference type="Proteomes" id="UP000095287">
    <property type="component" value="Unplaced"/>
</dbReference>
<protein>
    <submittedName>
        <fullName evidence="2">Peptidase_M13 domain-containing protein</fullName>
    </submittedName>
</protein>
<evidence type="ECO:0000313" key="2">
    <source>
        <dbReference type="WBParaSite" id="L893_g1209.t1"/>
    </source>
</evidence>